<evidence type="ECO:0000259" key="6">
    <source>
        <dbReference type="PROSITE" id="PS50048"/>
    </source>
</evidence>
<gene>
    <name evidence="7" type="ORF">BDW42DRAFT_184353</name>
</gene>
<dbReference type="AlphaFoldDB" id="A0A2J5I016"/>
<dbReference type="SMART" id="SM00066">
    <property type="entry name" value="GAL4"/>
    <property type="match status" value="1"/>
</dbReference>
<reference evidence="8" key="1">
    <citation type="submission" date="2017-12" db="EMBL/GenBank/DDBJ databases">
        <authorList>
            <consortium name="DOE Joint Genome Institute"/>
            <person name="Mondo S.J."/>
            <person name="Kjaerbolling I."/>
            <person name="Vesth T.C."/>
            <person name="Frisvad J.C."/>
            <person name="Nybo J.L."/>
            <person name="Theobald S."/>
            <person name="Kuo A."/>
            <person name="Bowyer P."/>
            <person name="Matsuda Y."/>
            <person name="Lyhne E.K."/>
            <person name="Kogle M.E."/>
            <person name="Clum A."/>
            <person name="Lipzen A."/>
            <person name="Salamov A."/>
            <person name="Ngan C.Y."/>
            <person name="Daum C."/>
            <person name="Chiniquy J."/>
            <person name="Barry K."/>
            <person name="LaButti K."/>
            <person name="Haridas S."/>
            <person name="Simmons B.A."/>
            <person name="Magnuson J.K."/>
            <person name="Mortensen U.H."/>
            <person name="Larsen T.O."/>
            <person name="Grigoriev I.V."/>
            <person name="Baker S.E."/>
            <person name="Andersen M.R."/>
            <person name="Nordberg H.P."/>
            <person name="Cantor M.N."/>
            <person name="Hua S.X."/>
        </authorList>
    </citation>
    <scope>NUCLEOTIDE SEQUENCE [LARGE SCALE GENOMIC DNA]</scope>
    <source>
        <strain evidence="8">IBT 19404</strain>
    </source>
</reference>
<keyword evidence="8" id="KW-1185">Reference proteome</keyword>
<dbReference type="InterPro" id="IPR050675">
    <property type="entry name" value="OAF3"/>
</dbReference>
<dbReference type="Pfam" id="PF00172">
    <property type="entry name" value="Zn_clus"/>
    <property type="match status" value="1"/>
</dbReference>
<organism evidence="7 8">
    <name type="scientific">Aspergillus taichungensis</name>
    <dbReference type="NCBI Taxonomy" id="482145"/>
    <lineage>
        <taxon>Eukaryota</taxon>
        <taxon>Fungi</taxon>
        <taxon>Dikarya</taxon>
        <taxon>Ascomycota</taxon>
        <taxon>Pezizomycotina</taxon>
        <taxon>Eurotiomycetes</taxon>
        <taxon>Eurotiomycetidae</taxon>
        <taxon>Eurotiales</taxon>
        <taxon>Aspergillaceae</taxon>
        <taxon>Aspergillus</taxon>
        <taxon>Aspergillus subgen. Circumdati</taxon>
    </lineage>
</organism>
<sequence length="529" mass="59113">MNRDRVAKLSPDPQTKSVKRRSTCNACQQAKIRCSHDKPSCRRCQKNNFDCVYSMSRRLGRPAKKRDGLQGLMDQQLAERGRHQPVKRIRYPKKKKVKEEQSQEKLSEDSFLDDGASITFDQIPFDDAAFGTLSGDDASLQQSLIEGDKEPSFVVTEPIDFSSDTWLQDFAPHPIPDSIQEPSLLHNFGVSSPKLDITFATFSAGLKDLATPVRNCQDPPSDAQGQPSGDYYAPQTGFPSRSEGPPQGANGPLSVYPENVERDLFEWSQSLSCSMENLSSRHATATDYTGVLGHDKIPARQGEYASFTSEEMKNSAGGPFDTIPRQNQCQCHEQTIGELVRVNMCASRTGPSITIDSVLNCQRRLQQLSDTILQCAVCSKTRVNLLMVVVVSIDSLITTLETIISVESGRLEGLFPEYSEQLLTSYRQDISTSTDTRRFKAGAFHFKAHIDSCPLVVGGFCVPSDEKFFFVKQVLHSRLSGLLAIVRRIRSCTQELLAISASRGRLIMMMETDKRLQLIMMKMKMLNRR</sequence>
<dbReference type="PANTHER" id="PTHR31069:SF26">
    <property type="entry name" value="ZN(2)-C6 FUNGAL-TYPE DOMAIN-CONTAINING PROTEIN"/>
    <property type="match status" value="1"/>
</dbReference>
<evidence type="ECO:0000256" key="2">
    <source>
        <dbReference type="ARBA" id="ARBA00023125"/>
    </source>
</evidence>
<keyword evidence="1" id="KW-0805">Transcription regulation</keyword>
<keyword evidence="3" id="KW-0804">Transcription</keyword>
<keyword evidence="4" id="KW-0539">Nucleus</keyword>
<feature type="region of interest" description="Disordered" evidence="5">
    <location>
        <begin position="1"/>
        <end position="22"/>
    </location>
</feature>
<feature type="region of interest" description="Disordered" evidence="5">
    <location>
        <begin position="211"/>
        <end position="255"/>
    </location>
</feature>
<name>A0A2J5I016_9EURO</name>
<evidence type="ECO:0000256" key="4">
    <source>
        <dbReference type="ARBA" id="ARBA00023242"/>
    </source>
</evidence>
<dbReference type="CDD" id="cd00067">
    <property type="entry name" value="GAL4"/>
    <property type="match status" value="1"/>
</dbReference>
<evidence type="ECO:0000256" key="3">
    <source>
        <dbReference type="ARBA" id="ARBA00023163"/>
    </source>
</evidence>
<dbReference type="GO" id="GO:0000981">
    <property type="term" value="F:DNA-binding transcription factor activity, RNA polymerase II-specific"/>
    <property type="evidence" value="ECO:0007669"/>
    <property type="project" value="InterPro"/>
</dbReference>
<protein>
    <recommendedName>
        <fullName evidence="6">Zn(2)-C6 fungal-type domain-containing protein</fullName>
    </recommendedName>
</protein>
<dbReference type="SUPFAM" id="SSF57701">
    <property type="entry name" value="Zn2/Cys6 DNA-binding domain"/>
    <property type="match status" value="1"/>
</dbReference>
<dbReference type="Gene3D" id="4.10.240.10">
    <property type="entry name" value="Zn(2)-C6 fungal-type DNA-binding domain"/>
    <property type="match status" value="1"/>
</dbReference>
<evidence type="ECO:0000256" key="5">
    <source>
        <dbReference type="SAM" id="MobiDB-lite"/>
    </source>
</evidence>
<evidence type="ECO:0000313" key="8">
    <source>
        <dbReference type="Proteomes" id="UP000235023"/>
    </source>
</evidence>
<proteinExistence type="predicted"/>
<dbReference type="GO" id="GO:0008270">
    <property type="term" value="F:zinc ion binding"/>
    <property type="evidence" value="ECO:0007669"/>
    <property type="project" value="InterPro"/>
</dbReference>
<dbReference type="GO" id="GO:0009893">
    <property type="term" value="P:positive regulation of metabolic process"/>
    <property type="evidence" value="ECO:0007669"/>
    <property type="project" value="UniProtKB-ARBA"/>
</dbReference>
<dbReference type="GO" id="GO:0003677">
    <property type="term" value="F:DNA binding"/>
    <property type="evidence" value="ECO:0007669"/>
    <property type="project" value="UniProtKB-KW"/>
</dbReference>
<evidence type="ECO:0000313" key="7">
    <source>
        <dbReference type="EMBL" id="PLN83103.1"/>
    </source>
</evidence>
<dbReference type="InterPro" id="IPR036864">
    <property type="entry name" value="Zn2-C6_fun-type_DNA-bd_sf"/>
</dbReference>
<dbReference type="EMBL" id="KZ559521">
    <property type="protein sequence ID" value="PLN83103.1"/>
    <property type="molecule type" value="Genomic_DNA"/>
</dbReference>
<keyword evidence="2" id="KW-0238">DNA-binding</keyword>
<dbReference type="OrthoDB" id="2943660at2759"/>
<evidence type="ECO:0000256" key="1">
    <source>
        <dbReference type="ARBA" id="ARBA00023015"/>
    </source>
</evidence>
<dbReference type="InterPro" id="IPR001138">
    <property type="entry name" value="Zn2Cys6_DnaBD"/>
</dbReference>
<dbReference type="PROSITE" id="PS50048">
    <property type="entry name" value="ZN2_CY6_FUNGAL_2"/>
    <property type="match status" value="1"/>
</dbReference>
<dbReference type="Proteomes" id="UP000235023">
    <property type="component" value="Unassembled WGS sequence"/>
</dbReference>
<accession>A0A2J5I016</accession>
<dbReference type="PRINTS" id="PR00755">
    <property type="entry name" value="AFLATOXINBRP"/>
</dbReference>
<dbReference type="PANTHER" id="PTHR31069">
    <property type="entry name" value="OLEATE-ACTIVATED TRANSCRIPTION FACTOR 1-RELATED"/>
    <property type="match status" value="1"/>
</dbReference>
<feature type="domain" description="Zn(2)-C6 fungal-type" evidence="6">
    <location>
        <begin position="23"/>
        <end position="53"/>
    </location>
</feature>